<name>A0ABU5ZHN3_9BACL</name>
<proteinExistence type="inferred from homology"/>
<keyword evidence="9" id="KW-1185">Reference proteome</keyword>
<dbReference type="Pfam" id="PF00510">
    <property type="entry name" value="COX3"/>
    <property type="match status" value="1"/>
</dbReference>
<comment type="subcellular location">
    <subcellularLocation>
        <location evidence="5">Cell membrane</location>
        <topology evidence="5">Multi-pass membrane protein</topology>
    </subcellularLocation>
    <subcellularLocation>
        <location evidence="1">Membrane</location>
        <topology evidence="1">Multi-pass membrane protein</topology>
    </subcellularLocation>
</comment>
<comment type="caution">
    <text evidence="8">The sequence shown here is derived from an EMBL/GenBank/DDBJ whole genome shotgun (WGS) entry which is preliminary data.</text>
</comment>
<evidence type="ECO:0000259" key="7">
    <source>
        <dbReference type="PROSITE" id="PS50253"/>
    </source>
</evidence>
<evidence type="ECO:0000256" key="3">
    <source>
        <dbReference type="ARBA" id="ARBA00022989"/>
    </source>
</evidence>
<dbReference type="Proteomes" id="UP001310386">
    <property type="component" value="Unassembled WGS sequence"/>
</dbReference>
<dbReference type="PROSITE" id="PS50253">
    <property type="entry name" value="COX3"/>
    <property type="match status" value="1"/>
</dbReference>
<feature type="transmembrane region" description="Helical" evidence="6">
    <location>
        <begin position="27"/>
        <end position="53"/>
    </location>
</feature>
<feature type="domain" description="Heme-copper oxidase subunit III family profile" evidence="7">
    <location>
        <begin position="1"/>
        <end position="190"/>
    </location>
</feature>
<sequence length="190" mass="21149">MDHLHEGVQSASGELSPMELKKMRGSLILVLFSLAIPLFVLIDVRVLMVGAYVSPEANQIIGLVAAVLMLVSWVTVGEALRGVKERNFKRVLSSIRLSLLLGFVSWLLIGVQVVNHSVNSLTHYGETFLVSLGTIDVYLLFGLAALLSVRMRVRNFGAAVDHQWGVYSTALYWRFTIIVWIVMYAVLYLV</sequence>
<feature type="transmembrane region" description="Helical" evidence="6">
    <location>
        <begin position="170"/>
        <end position="189"/>
    </location>
</feature>
<evidence type="ECO:0000256" key="1">
    <source>
        <dbReference type="ARBA" id="ARBA00004141"/>
    </source>
</evidence>
<keyword evidence="2 5" id="KW-0812">Transmembrane</keyword>
<keyword evidence="3 6" id="KW-1133">Transmembrane helix</keyword>
<organism evidence="8 9">
    <name type="scientific">Ferviditalea candida</name>
    <dbReference type="NCBI Taxonomy" id="3108399"/>
    <lineage>
        <taxon>Bacteria</taxon>
        <taxon>Bacillati</taxon>
        <taxon>Bacillota</taxon>
        <taxon>Bacilli</taxon>
        <taxon>Bacillales</taxon>
        <taxon>Paenibacillaceae</taxon>
        <taxon>Ferviditalea</taxon>
    </lineage>
</organism>
<evidence type="ECO:0000256" key="6">
    <source>
        <dbReference type="SAM" id="Phobius"/>
    </source>
</evidence>
<keyword evidence="4 6" id="KW-0472">Membrane</keyword>
<dbReference type="InterPro" id="IPR013833">
    <property type="entry name" value="Cyt_c_oxidase_su3_a-hlx"/>
</dbReference>
<evidence type="ECO:0000256" key="2">
    <source>
        <dbReference type="ARBA" id="ARBA00022692"/>
    </source>
</evidence>
<accession>A0ABU5ZHN3</accession>
<evidence type="ECO:0000313" key="8">
    <source>
        <dbReference type="EMBL" id="MEB3102024.1"/>
    </source>
</evidence>
<evidence type="ECO:0000256" key="4">
    <source>
        <dbReference type="ARBA" id="ARBA00023136"/>
    </source>
</evidence>
<dbReference type="RefSeq" id="WP_371754142.1">
    <property type="nucleotide sequence ID" value="NZ_JAYJLD010000012.1"/>
</dbReference>
<evidence type="ECO:0000256" key="5">
    <source>
        <dbReference type="RuleBase" id="RU003376"/>
    </source>
</evidence>
<evidence type="ECO:0000313" key="9">
    <source>
        <dbReference type="Proteomes" id="UP001310386"/>
    </source>
</evidence>
<dbReference type="SUPFAM" id="SSF81452">
    <property type="entry name" value="Cytochrome c oxidase subunit III-like"/>
    <property type="match status" value="1"/>
</dbReference>
<feature type="transmembrane region" description="Helical" evidence="6">
    <location>
        <begin position="59"/>
        <end position="76"/>
    </location>
</feature>
<comment type="similarity">
    <text evidence="5">Belongs to the cytochrome c oxidase subunit 3 family.</text>
</comment>
<dbReference type="EMBL" id="JAYJLD010000012">
    <property type="protein sequence ID" value="MEB3102024.1"/>
    <property type="molecule type" value="Genomic_DNA"/>
</dbReference>
<dbReference type="Gene3D" id="1.20.120.80">
    <property type="entry name" value="Cytochrome c oxidase, subunit III, four-helix bundle"/>
    <property type="match status" value="1"/>
</dbReference>
<dbReference type="InterPro" id="IPR000298">
    <property type="entry name" value="Cyt_c_oxidase-like_su3"/>
</dbReference>
<reference evidence="8" key="1">
    <citation type="submission" date="2023-12" db="EMBL/GenBank/DDBJ databases">
        <title>Fervidustalea candida gen. nov., sp. nov., a novel member of the family Paenibacillaceae isolated from a geothermal area.</title>
        <authorList>
            <person name="Li W.-J."/>
            <person name="Jiao J.-Y."/>
            <person name="Chen Y."/>
        </authorList>
    </citation>
    <scope>NUCLEOTIDE SEQUENCE</scope>
    <source>
        <strain evidence="8">SYSU GA230002</strain>
    </source>
</reference>
<feature type="transmembrane region" description="Helical" evidence="6">
    <location>
        <begin position="97"/>
        <end position="115"/>
    </location>
</feature>
<dbReference type="InterPro" id="IPR035973">
    <property type="entry name" value="Cyt_c_oxidase_su3-like_sf"/>
</dbReference>
<feature type="transmembrane region" description="Helical" evidence="6">
    <location>
        <begin position="127"/>
        <end position="149"/>
    </location>
</feature>
<protein>
    <submittedName>
        <fullName evidence="8">Cytochrome c oxidase subunit 3</fullName>
    </submittedName>
</protein>
<gene>
    <name evidence="8" type="ORF">VF724_10145</name>
</gene>